<name>A0AAQ3X555_PASNO</name>
<accession>A0AAQ3X555</accession>
<sequence length="153" mass="17353">MEFSVCMCFKLTILLGSLRAKPKTCLSVLIFHQKAEGSSRTPVSLTSKRGDEHLSSEVEEARLQLMWKIIEAQGQDTVEPLRLFLGIESRLASTTLSKHRDRHRMTILVLFSSSSVRLSGLHGRVHAVYTTRYTLMIVVSFAERFNRLLMKAS</sequence>
<reference evidence="1 2" key="1">
    <citation type="submission" date="2024-02" db="EMBL/GenBank/DDBJ databases">
        <title>High-quality chromosome-scale genome assembly of Pensacola bahiagrass (Paspalum notatum Flugge var. saurae).</title>
        <authorList>
            <person name="Vega J.M."/>
            <person name="Podio M."/>
            <person name="Orjuela J."/>
            <person name="Siena L.A."/>
            <person name="Pessino S.C."/>
            <person name="Combes M.C."/>
            <person name="Mariac C."/>
            <person name="Albertini E."/>
            <person name="Pupilli F."/>
            <person name="Ortiz J.P.A."/>
            <person name="Leblanc O."/>
        </authorList>
    </citation>
    <scope>NUCLEOTIDE SEQUENCE [LARGE SCALE GENOMIC DNA]</scope>
    <source>
        <strain evidence="1">R1</strain>
        <tissue evidence="1">Leaf</tissue>
    </source>
</reference>
<dbReference type="EMBL" id="CP144751">
    <property type="protein sequence ID" value="WVZ85196.1"/>
    <property type="molecule type" value="Genomic_DNA"/>
</dbReference>
<gene>
    <name evidence="1" type="ORF">U9M48_032146</name>
</gene>
<evidence type="ECO:0000313" key="1">
    <source>
        <dbReference type="EMBL" id="WVZ85196.1"/>
    </source>
</evidence>
<protein>
    <submittedName>
        <fullName evidence="1">Uncharacterized protein</fullName>
    </submittedName>
</protein>
<proteinExistence type="predicted"/>
<evidence type="ECO:0000313" key="2">
    <source>
        <dbReference type="Proteomes" id="UP001341281"/>
    </source>
</evidence>
<organism evidence="1 2">
    <name type="scientific">Paspalum notatum var. saurae</name>
    <dbReference type="NCBI Taxonomy" id="547442"/>
    <lineage>
        <taxon>Eukaryota</taxon>
        <taxon>Viridiplantae</taxon>
        <taxon>Streptophyta</taxon>
        <taxon>Embryophyta</taxon>
        <taxon>Tracheophyta</taxon>
        <taxon>Spermatophyta</taxon>
        <taxon>Magnoliopsida</taxon>
        <taxon>Liliopsida</taxon>
        <taxon>Poales</taxon>
        <taxon>Poaceae</taxon>
        <taxon>PACMAD clade</taxon>
        <taxon>Panicoideae</taxon>
        <taxon>Andropogonodae</taxon>
        <taxon>Paspaleae</taxon>
        <taxon>Paspalinae</taxon>
        <taxon>Paspalum</taxon>
    </lineage>
</organism>
<keyword evidence="2" id="KW-1185">Reference proteome</keyword>
<dbReference type="AlphaFoldDB" id="A0AAQ3X555"/>
<dbReference type="Proteomes" id="UP001341281">
    <property type="component" value="Chromosome 07"/>
</dbReference>